<gene>
    <name evidence="2" type="ORF">GOB87_09060</name>
</gene>
<comment type="caution">
    <text evidence="2">The sequence shown here is derived from an EMBL/GenBank/DDBJ whole genome shotgun (WGS) entry which is preliminary data.</text>
</comment>
<sequence>MNLSLQNFSTLVENASATAKSVCSSLLDFSTGSVLRSLYEGNATVALWLQYLLLQVLSVTRLSTSFGADVDSWISQFGISRLGATYATTTETFISLSPDSTSAVVPVGAVVKTADGTVSFSVKEDTTNQYWSTTAGGYVRPQGTTSITCPVVCTVAGSVGNVSAGSVNLLGTQIAGIDTCTNLAAAANGADQESDAAVKSRVALWFASLASATLTAIEAAISGVASNLSYQVVENQTVDGLYRSGFFYAVIDDGSGNTPQSLLESVETAIEATRACGVETSTIRATVIPVTITLSVSLATGVALATVQNAIVNEITNYVDALAVGELCQYTRVSSIAVQAAGSLVSSVGVLTINGQTSDVGGSTATVVRVEAVNVTQATS</sequence>
<dbReference type="Proteomes" id="UP000597459">
    <property type="component" value="Unassembled WGS sequence"/>
</dbReference>
<reference evidence="2" key="1">
    <citation type="submission" date="2019-11" db="EMBL/GenBank/DDBJ databases">
        <title>Description of new Acetobacter species.</title>
        <authorList>
            <person name="Cleenwerck I."/>
            <person name="Sombolestani A.S."/>
        </authorList>
    </citation>
    <scope>NUCLEOTIDE SEQUENCE</scope>
    <source>
        <strain evidence="2">LMG 1626</strain>
    </source>
</reference>
<accession>A0A967EDK5</accession>
<proteinExistence type="predicted"/>
<dbReference type="AlphaFoldDB" id="A0A967EDK5"/>
<feature type="domain" description="Baseplate protein J-like barrel" evidence="1">
    <location>
        <begin position="101"/>
        <end position="189"/>
    </location>
</feature>
<organism evidence="2 3">
    <name type="scientific">Acetobacter estunensis</name>
    <dbReference type="NCBI Taxonomy" id="104097"/>
    <lineage>
        <taxon>Bacteria</taxon>
        <taxon>Pseudomonadati</taxon>
        <taxon>Pseudomonadota</taxon>
        <taxon>Alphaproteobacteria</taxon>
        <taxon>Acetobacterales</taxon>
        <taxon>Acetobacteraceae</taxon>
        <taxon>Acetobacter</taxon>
    </lineage>
</organism>
<evidence type="ECO:0000259" key="1">
    <source>
        <dbReference type="Pfam" id="PF04865"/>
    </source>
</evidence>
<name>A0A967EDK5_9PROT</name>
<dbReference type="RefSeq" id="WP_166315542.1">
    <property type="nucleotide sequence ID" value="NZ_WOTH01000016.1"/>
</dbReference>
<dbReference type="Pfam" id="PF04865">
    <property type="entry name" value="Baseplate_J"/>
    <property type="match status" value="1"/>
</dbReference>
<dbReference type="InterPro" id="IPR006949">
    <property type="entry name" value="Barrel_Baseplate_J-like"/>
</dbReference>
<protein>
    <recommendedName>
        <fullName evidence="1">Baseplate protein J-like barrel domain-containing protein</fullName>
    </recommendedName>
</protein>
<evidence type="ECO:0000313" key="3">
    <source>
        <dbReference type="Proteomes" id="UP000597459"/>
    </source>
</evidence>
<dbReference type="EMBL" id="WOTH01000016">
    <property type="protein sequence ID" value="NHO54100.1"/>
    <property type="molecule type" value="Genomic_DNA"/>
</dbReference>
<keyword evidence="3" id="KW-1185">Reference proteome</keyword>
<evidence type="ECO:0000313" key="2">
    <source>
        <dbReference type="EMBL" id="NHO54100.1"/>
    </source>
</evidence>